<dbReference type="Gene3D" id="3.40.50.1820">
    <property type="entry name" value="alpha/beta hydrolase"/>
    <property type="match status" value="1"/>
</dbReference>
<sequence>MTTTARTDPATDDLTQPPADPAGHEQVRPFAPDVPQAALDDLRRRLQQTRWPDPETVDDSSQGPRLSRLQALVEHWRDRYAWRRCEALLAGLGQSVTTIDGLDIHFLHVRSPEPGALPLVLTHGWPGSVLEFRHVIGPLTDPVAHGGRAEDAFHVVVPSLPGFGFSGRPTGTGWGLARTAAAWSTLVQRLGYDRWVAQGGDWGAAVTTVLAHMGPGGLAGIHLNLVAFRPTAEEVAAATPHEQRMLDDAARYGRELSAYMPLQATRPQTIGYSLADSPVGQAAWIYAMFQDVSDSGGDAESVFTLDEMLDDITLYWLTNTAASSARLYWEAMGPGAAGPPPSGPVTLPTGISMFPAEQVRLSRRWAESRFSSLVHFDELEAGGHFAALEQPALFVDQLRTTFRGLR</sequence>
<dbReference type="PANTHER" id="PTHR21661">
    <property type="entry name" value="EPOXIDE HYDROLASE 1-RELATED"/>
    <property type="match status" value="1"/>
</dbReference>
<dbReference type="EMBL" id="JBHRWW010000004">
    <property type="protein sequence ID" value="MFC3688186.1"/>
    <property type="molecule type" value="Genomic_DNA"/>
</dbReference>
<dbReference type="Pfam" id="PF06441">
    <property type="entry name" value="EHN"/>
    <property type="match status" value="1"/>
</dbReference>
<dbReference type="EC" id="3.-.-.-" evidence="6"/>
<evidence type="ECO:0000256" key="2">
    <source>
        <dbReference type="ARBA" id="ARBA00022797"/>
    </source>
</evidence>
<dbReference type="PANTHER" id="PTHR21661:SF35">
    <property type="entry name" value="EPOXIDE HYDROLASE"/>
    <property type="match status" value="1"/>
</dbReference>
<organism evidence="6 7">
    <name type="scientific">Aquipuribacter hungaricus</name>
    <dbReference type="NCBI Taxonomy" id="545624"/>
    <lineage>
        <taxon>Bacteria</taxon>
        <taxon>Bacillati</taxon>
        <taxon>Actinomycetota</taxon>
        <taxon>Actinomycetes</taxon>
        <taxon>Micrococcales</taxon>
        <taxon>Intrasporangiaceae</taxon>
        <taxon>Aquipuribacter</taxon>
    </lineage>
</organism>
<feature type="region of interest" description="Disordered" evidence="4">
    <location>
        <begin position="1"/>
        <end position="35"/>
    </location>
</feature>
<dbReference type="Proteomes" id="UP001595685">
    <property type="component" value="Unassembled WGS sequence"/>
</dbReference>
<name>A0ABV7WI25_9MICO</name>
<evidence type="ECO:0000313" key="6">
    <source>
        <dbReference type="EMBL" id="MFC3688186.1"/>
    </source>
</evidence>
<reference evidence="7" key="1">
    <citation type="journal article" date="2019" name="Int. J. Syst. Evol. Microbiol.">
        <title>The Global Catalogue of Microorganisms (GCM) 10K type strain sequencing project: providing services to taxonomists for standard genome sequencing and annotation.</title>
        <authorList>
            <consortium name="The Broad Institute Genomics Platform"/>
            <consortium name="The Broad Institute Genome Sequencing Center for Infectious Disease"/>
            <person name="Wu L."/>
            <person name="Ma J."/>
        </authorList>
    </citation>
    <scope>NUCLEOTIDE SEQUENCE [LARGE SCALE GENOMIC DNA]</scope>
    <source>
        <strain evidence="7">NCAIM B.02333</strain>
    </source>
</reference>
<dbReference type="InterPro" id="IPR000639">
    <property type="entry name" value="Epox_hydrolase-like"/>
</dbReference>
<keyword evidence="3 6" id="KW-0378">Hydrolase</keyword>
<evidence type="ECO:0000256" key="4">
    <source>
        <dbReference type="SAM" id="MobiDB-lite"/>
    </source>
</evidence>
<comment type="similarity">
    <text evidence="1">Belongs to the peptidase S33 family.</text>
</comment>
<evidence type="ECO:0000259" key="5">
    <source>
        <dbReference type="Pfam" id="PF06441"/>
    </source>
</evidence>
<dbReference type="PIRSF" id="PIRSF001112">
    <property type="entry name" value="Epoxide_hydrolase"/>
    <property type="match status" value="1"/>
</dbReference>
<dbReference type="RefSeq" id="WP_340290065.1">
    <property type="nucleotide sequence ID" value="NZ_JBBEOI010000014.1"/>
</dbReference>
<evidence type="ECO:0000256" key="3">
    <source>
        <dbReference type="ARBA" id="ARBA00022801"/>
    </source>
</evidence>
<dbReference type="PRINTS" id="PR00412">
    <property type="entry name" value="EPOXHYDRLASE"/>
</dbReference>
<gene>
    <name evidence="6" type="ORF">ACFOLH_07515</name>
</gene>
<accession>A0ABV7WI25</accession>
<comment type="caution">
    <text evidence="6">The sequence shown here is derived from an EMBL/GenBank/DDBJ whole genome shotgun (WGS) entry which is preliminary data.</text>
</comment>
<protein>
    <submittedName>
        <fullName evidence="6">Epoxide hydrolase family protein</fullName>
        <ecNumber evidence="6">3.-.-.-</ecNumber>
    </submittedName>
</protein>
<proteinExistence type="inferred from homology"/>
<dbReference type="InterPro" id="IPR029058">
    <property type="entry name" value="AB_hydrolase_fold"/>
</dbReference>
<evidence type="ECO:0000256" key="1">
    <source>
        <dbReference type="ARBA" id="ARBA00010088"/>
    </source>
</evidence>
<dbReference type="InterPro" id="IPR010497">
    <property type="entry name" value="Epoxide_hydro_N"/>
</dbReference>
<keyword evidence="7" id="KW-1185">Reference proteome</keyword>
<keyword evidence="2" id="KW-0058">Aromatic hydrocarbons catabolism</keyword>
<dbReference type="GO" id="GO:0016787">
    <property type="term" value="F:hydrolase activity"/>
    <property type="evidence" value="ECO:0007669"/>
    <property type="project" value="UniProtKB-KW"/>
</dbReference>
<dbReference type="InterPro" id="IPR016292">
    <property type="entry name" value="Epoxide_hydrolase"/>
</dbReference>
<feature type="compositionally biased region" description="Low complexity" evidence="4">
    <location>
        <begin position="1"/>
        <end position="15"/>
    </location>
</feature>
<dbReference type="SUPFAM" id="SSF53474">
    <property type="entry name" value="alpha/beta-Hydrolases"/>
    <property type="match status" value="1"/>
</dbReference>
<evidence type="ECO:0000313" key="7">
    <source>
        <dbReference type="Proteomes" id="UP001595685"/>
    </source>
</evidence>
<feature type="domain" description="Epoxide hydrolase N-terminal" evidence="5">
    <location>
        <begin position="27"/>
        <end position="132"/>
    </location>
</feature>